<gene>
    <name evidence="2" type="ORF">AGRA3207_006549</name>
</gene>
<reference evidence="2" key="1">
    <citation type="submission" date="2020-07" db="EMBL/GenBank/DDBJ databases">
        <authorList>
            <person name="Tarantini F.S."/>
            <person name="Hong K.W."/>
            <person name="Chan K.G."/>
        </authorList>
    </citation>
    <scope>NUCLEOTIDE SEQUENCE</scope>
    <source>
        <strain evidence="2">32-07</strain>
    </source>
</reference>
<dbReference type="Pfam" id="PF02720">
    <property type="entry name" value="DUF222"/>
    <property type="match status" value="1"/>
</dbReference>
<evidence type="ECO:0000313" key="2">
    <source>
        <dbReference type="EMBL" id="QXJ25104.1"/>
    </source>
</evidence>
<dbReference type="InterPro" id="IPR003870">
    <property type="entry name" value="DUF222"/>
</dbReference>
<keyword evidence="3" id="KW-1185">Reference proteome</keyword>
<evidence type="ECO:0000313" key="3">
    <source>
        <dbReference type="Proteomes" id="UP001049518"/>
    </source>
</evidence>
<feature type="domain" description="HNH nuclease" evidence="1">
    <location>
        <begin position="317"/>
        <end position="370"/>
    </location>
</feature>
<accession>A0ABX8R499</accession>
<sequence>MRSMAIDLDEASTAEMVNALSMIAAELAQRPTPDSSAACMELTETLAAASDLCESVLAGFIGRVDTHGEVQRWGLPSTRAWLRSRLGMRDHNAKQRLTSARQRHRLPQTTKLWAAGELSSDYAATISDAVARLDDSDCGAAESLLLDMTSQGFSPGKLASFGRRIRDVIAERDGTGQVDPESSRGYTRSWITCTRSLDGGRYLKGWLNAEDAAVWEGTVAPLAAPAGADDHRDLPERTAAAVTSVLAGGHTATKVTVICDLETLTGGTAPARLTDGTPIPAEHARRIALSAGVSPLILGRGHVPLYLGHRHRFASPGQRRVLETLYSTCAVHDCEIPGTLCEIDHVDGWALGNSPTDIDKLALCCGWHNRFKHTNAEQIRISRGADGRYIYRVLPPPGSVRRQRMDSEGL</sequence>
<protein>
    <submittedName>
        <fullName evidence="2">DUF222 domain-containing protein</fullName>
    </submittedName>
</protein>
<dbReference type="Proteomes" id="UP001049518">
    <property type="component" value="Chromosome"/>
</dbReference>
<dbReference type="EMBL" id="CP059572">
    <property type="protein sequence ID" value="QXJ25104.1"/>
    <property type="molecule type" value="Genomic_DNA"/>
</dbReference>
<proteinExistence type="predicted"/>
<dbReference type="CDD" id="cd00085">
    <property type="entry name" value="HNHc"/>
    <property type="match status" value="1"/>
</dbReference>
<name>A0ABX8R499_9ACTN</name>
<evidence type="ECO:0000259" key="1">
    <source>
        <dbReference type="SMART" id="SM00507"/>
    </source>
</evidence>
<dbReference type="SMART" id="SM00507">
    <property type="entry name" value="HNHc"/>
    <property type="match status" value="1"/>
</dbReference>
<organism evidence="2 3">
    <name type="scientific">Actinomadura graeca</name>
    <dbReference type="NCBI Taxonomy" id="2750812"/>
    <lineage>
        <taxon>Bacteria</taxon>
        <taxon>Bacillati</taxon>
        <taxon>Actinomycetota</taxon>
        <taxon>Actinomycetes</taxon>
        <taxon>Streptosporangiales</taxon>
        <taxon>Thermomonosporaceae</taxon>
        <taxon>Actinomadura</taxon>
    </lineage>
</organism>
<dbReference type="RefSeq" id="WP_231331010.1">
    <property type="nucleotide sequence ID" value="NZ_CP059572.1"/>
</dbReference>
<dbReference type="InterPro" id="IPR003615">
    <property type="entry name" value="HNH_nuc"/>
</dbReference>